<dbReference type="EMBL" id="JAEKLZ010000521">
    <property type="protein sequence ID" value="MBW8729356.1"/>
    <property type="molecule type" value="Genomic_DNA"/>
</dbReference>
<reference evidence="2" key="1">
    <citation type="submission" date="2020-06" db="EMBL/GenBank/DDBJ databases">
        <title>Stable isotope informed genome-resolved metagenomics uncovers potential trophic interactions in rhizosphere soil.</title>
        <authorList>
            <person name="Starr E.P."/>
            <person name="Shi S."/>
            <person name="Blazewicz S.J."/>
            <person name="Koch B.J."/>
            <person name="Probst A.J."/>
            <person name="Hungate B.A."/>
            <person name="Pett-Ridge J."/>
            <person name="Firestone M.K."/>
            <person name="Banfield J.F."/>
        </authorList>
    </citation>
    <scope>NUCLEOTIDE SEQUENCE</scope>
    <source>
        <strain evidence="2">YM_69_17</strain>
    </source>
</reference>
<name>A0A952FRZ6_9PROT</name>
<organism evidence="2 3">
    <name type="scientific">Inquilinus limosus</name>
    <dbReference type="NCBI Taxonomy" id="171674"/>
    <lineage>
        <taxon>Bacteria</taxon>
        <taxon>Pseudomonadati</taxon>
        <taxon>Pseudomonadota</taxon>
        <taxon>Alphaproteobacteria</taxon>
        <taxon>Rhodospirillales</taxon>
        <taxon>Rhodospirillaceae</taxon>
        <taxon>Inquilinus</taxon>
    </lineage>
</organism>
<dbReference type="NCBIfam" id="TIGR04433">
    <property type="entry name" value="UrcA_uranyl"/>
    <property type="match status" value="1"/>
</dbReference>
<comment type="caution">
    <text evidence="2">The sequence shown here is derived from an EMBL/GenBank/DDBJ whole genome shotgun (WGS) entry which is preliminary data.</text>
</comment>
<protein>
    <submittedName>
        <fullName evidence="2">UrcA family protein</fullName>
    </submittedName>
</protein>
<dbReference type="AlphaFoldDB" id="A0A952FRZ6"/>
<gene>
    <name evidence="2" type="ORF">JF625_29925</name>
</gene>
<dbReference type="InterPro" id="IPR030972">
    <property type="entry name" value="UrcA_uranyl"/>
</dbReference>
<feature type="non-terminal residue" evidence="2">
    <location>
        <position position="57"/>
    </location>
</feature>
<sequence>MENFIARLSTIAVLALAAVPAVGLSQAEAAPRARPAPLVSIRVGDLDLSRTEDARIF</sequence>
<dbReference type="Proteomes" id="UP000700706">
    <property type="component" value="Unassembled WGS sequence"/>
</dbReference>
<evidence type="ECO:0000313" key="3">
    <source>
        <dbReference type="Proteomes" id="UP000700706"/>
    </source>
</evidence>
<proteinExistence type="predicted"/>
<evidence type="ECO:0000313" key="2">
    <source>
        <dbReference type="EMBL" id="MBW8729356.1"/>
    </source>
</evidence>
<keyword evidence="1" id="KW-0732">Signal</keyword>
<accession>A0A952FRZ6</accession>
<feature type="chain" id="PRO_5036824213" evidence="1">
    <location>
        <begin position="30"/>
        <end position="57"/>
    </location>
</feature>
<feature type="signal peptide" evidence="1">
    <location>
        <begin position="1"/>
        <end position="29"/>
    </location>
</feature>
<evidence type="ECO:0000256" key="1">
    <source>
        <dbReference type="SAM" id="SignalP"/>
    </source>
</evidence>